<name>A0A914Q4Q8_9BILA</name>
<dbReference type="SUPFAM" id="SSF53067">
    <property type="entry name" value="Actin-like ATPase domain"/>
    <property type="match status" value="1"/>
</dbReference>
<evidence type="ECO:0000313" key="2">
    <source>
        <dbReference type="WBParaSite" id="PDA_v2.g26262.t1"/>
    </source>
</evidence>
<organism evidence="1 2">
    <name type="scientific">Panagrolaimus davidi</name>
    <dbReference type="NCBI Taxonomy" id="227884"/>
    <lineage>
        <taxon>Eukaryota</taxon>
        <taxon>Metazoa</taxon>
        <taxon>Ecdysozoa</taxon>
        <taxon>Nematoda</taxon>
        <taxon>Chromadorea</taxon>
        <taxon>Rhabditida</taxon>
        <taxon>Tylenchina</taxon>
        <taxon>Panagrolaimomorpha</taxon>
        <taxon>Panagrolaimoidea</taxon>
        <taxon>Panagrolaimidae</taxon>
        <taxon>Panagrolaimus</taxon>
    </lineage>
</organism>
<dbReference type="Gene3D" id="3.30.420.40">
    <property type="match status" value="1"/>
</dbReference>
<dbReference type="Proteomes" id="UP000887578">
    <property type="component" value="Unplaced"/>
</dbReference>
<evidence type="ECO:0000313" key="1">
    <source>
        <dbReference type="Proteomes" id="UP000887578"/>
    </source>
</evidence>
<keyword evidence="1" id="KW-1185">Reference proteome</keyword>
<proteinExistence type="predicted"/>
<dbReference type="WBParaSite" id="PDA_v2.g26262.t1">
    <property type="protein sequence ID" value="PDA_v2.g26262.t1"/>
    <property type="gene ID" value="PDA_v2.g26262"/>
</dbReference>
<accession>A0A914Q4Q8</accession>
<protein>
    <submittedName>
        <fullName evidence="2">Uncharacterized protein</fullName>
    </submittedName>
</protein>
<sequence>MVVAGYLLCSTNLRVIDSHDSSRSNNILCLPNGPPTRGFLNPTILRERAELVFKLVKQRMSNLVIVNSALSEFDMIQAGVEVADKYADNVMVIPPLLARMTYAIEPLANFRNPPAKEVILVVTITAPFVDFVILRRDANFELYIELCENYQPHQCREMFAQYYEDYYPDSTIFVVQKSLSYVADQLKHDFQPVNCFVKPFEKWDYVLLFGGMLRAVNYDVGFDQRYQIANFSCGYETTIENHHNQTRKRHVLLPERTPLPCYIRGYNGPPQRIKIFYFNQYYQISNDLVLRTRQTTNLMISATGSADQIIGYVDERGIPYAKPPKIPLESRKIESHKAAEYPEEEPCDFVTPSVLSIDLSIGSILEYDPLSGNKKLVEHAFDPNLPSSSKANPYEHLYSVLLTKAISALNILTTHEILNEGKDMFISLCNNVSYIPHIKAKLSYCFKKIKSEENIEKFAIILVDSNGFMDFLLFEFQRGQYYFIQRVQDLNSEDVENKIESEYVKDVFIFLPKGFQHSIKKKNEDVTLSVFEVRDYQNMALNGIVDMDENLADLANTKDLKALFMISESHGKTTRSASDAGIFSLASSPVSDVLPKKAVLPPQIKFLFRGNFYAVEIISNGDTEVMSDWTPLYLSMANGTPEIGEKAKDDFKKFPTYVVYDVLKIIGKPLNAIKIDPKWGFKLEENDGNILFQIETPNGPRLIPQELVISAFLKAMKIRAEWILTTDTQVKEKNAMDTEIKEIRLSTNFKLNESQKAVFEKAAAKNSVEILSFVNDTQ</sequence>
<dbReference type="AlphaFoldDB" id="A0A914Q4Q8"/>
<dbReference type="InterPro" id="IPR043129">
    <property type="entry name" value="ATPase_NBD"/>
</dbReference>
<reference evidence="2" key="1">
    <citation type="submission" date="2022-11" db="UniProtKB">
        <authorList>
            <consortium name="WormBaseParasite"/>
        </authorList>
    </citation>
    <scope>IDENTIFICATION</scope>
</reference>